<keyword evidence="1" id="KW-0812">Transmembrane</keyword>
<organism evidence="3 4">
    <name type="scientific">Paenibacillus filicis</name>
    <dbReference type="NCBI Taxonomy" id="669464"/>
    <lineage>
        <taxon>Bacteria</taxon>
        <taxon>Bacillati</taxon>
        <taxon>Bacillota</taxon>
        <taxon>Bacilli</taxon>
        <taxon>Bacillales</taxon>
        <taxon>Paenibacillaceae</taxon>
        <taxon>Paenibacillus</taxon>
    </lineage>
</organism>
<comment type="caution">
    <text evidence="3">The sequence shown here is derived from an EMBL/GenBank/DDBJ whole genome shotgun (WGS) entry which is preliminary data.</text>
</comment>
<feature type="transmembrane region" description="Helical" evidence="1">
    <location>
        <begin position="126"/>
        <end position="147"/>
    </location>
</feature>
<reference evidence="3 4" key="1">
    <citation type="submission" date="2024-04" db="EMBL/GenBank/DDBJ databases">
        <title>draft genome sequnece of Paenibacillus filicis.</title>
        <authorList>
            <person name="Kim D.-U."/>
        </authorList>
    </citation>
    <scope>NUCLEOTIDE SEQUENCE [LARGE SCALE GENOMIC DNA]</scope>
    <source>
        <strain evidence="3 4">KACC14197</strain>
    </source>
</reference>
<feature type="transmembrane region" description="Helical" evidence="1">
    <location>
        <begin position="6"/>
        <end position="25"/>
    </location>
</feature>
<protein>
    <submittedName>
        <fullName evidence="3">M56 family metallopeptidase</fullName>
    </submittedName>
</protein>
<gene>
    <name evidence="3" type="ORF">WMW72_01400</name>
</gene>
<keyword evidence="4" id="KW-1185">Reference proteome</keyword>
<dbReference type="InterPro" id="IPR052173">
    <property type="entry name" value="Beta-lactam_resp_regulator"/>
</dbReference>
<evidence type="ECO:0000256" key="1">
    <source>
        <dbReference type="SAM" id="Phobius"/>
    </source>
</evidence>
<evidence type="ECO:0000313" key="4">
    <source>
        <dbReference type="Proteomes" id="UP001469365"/>
    </source>
</evidence>
<accession>A0ABU9DEV1</accession>
<keyword evidence="1" id="KW-1133">Transmembrane helix</keyword>
<dbReference type="CDD" id="cd07341">
    <property type="entry name" value="M56_BlaR1_MecR1_like"/>
    <property type="match status" value="1"/>
</dbReference>
<dbReference type="EMBL" id="JBBPCC010000001">
    <property type="protein sequence ID" value="MEK8126558.1"/>
    <property type="molecule type" value="Genomic_DNA"/>
</dbReference>
<feature type="domain" description="Peptidase M56" evidence="2">
    <location>
        <begin position="8"/>
        <end position="312"/>
    </location>
</feature>
<dbReference type="Proteomes" id="UP001469365">
    <property type="component" value="Unassembled WGS sequence"/>
</dbReference>
<dbReference type="Pfam" id="PF05569">
    <property type="entry name" value="Peptidase_M56"/>
    <property type="match status" value="1"/>
</dbReference>
<dbReference type="InterPro" id="IPR008756">
    <property type="entry name" value="Peptidase_M56"/>
</dbReference>
<dbReference type="RefSeq" id="WP_341413614.1">
    <property type="nucleotide sequence ID" value="NZ_JBBPCC010000001.1"/>
</dbReference>
<feature type="transmembrane region" description="Helical" evidence="1">
    <location>
        <begin position="37"/>
        <end position="55"/>
    </location>
</feature>
<sequence length="509" mass="56249">MHETLALILSLSLSGSLLAGLVWLIKPLLRNRIPRSVTYYLWVVVLIRLVIPWSWEGSIMNAVFAGVQAPDFTASQGEKLPAGGKEEATSSSVAWPSAEHARAAGVYDADPDHSAYLLTLVNEYVLYGWLAGVVISLAVHVTGYMRFAASMRNTSRPASDNEHALLNKLLQGRTRRVRLVRNAYAATPMLLGLFRPRIIIPDTAYTEGQLTYILQHELVHLRRWDIAVKWLTVIVTSLHWFNPLMMAVRKEINQACECSCDEAVVRGLTTSEKQAYGAVLLAVAARRPQAGGGLQATFAQEKAMLRERLVAIMRPHTHTKTTVLFSNTLLALVMMCALVLGASTAVTNPSQEEGYSRSHRLVEPPDIVIAHEGHTEPIGNYQVLKSSWNGAIYNRLSFYQTAWSSEPTLLTGLRRLKPGEGMSVDFGANPPDQVTVQMAYLTESHDESLLPIREVAVRKVKGKYMFANPPAAVSDIPTTGRVFSITAVWGENVCEYVFASDGKFDHLEP</sequence>
<proteinExistence type="predicted"/>
<evidence type="ECO:0000313" key="3">
    <source>
        <dbReference type="EMBL" id="MEK8126558.1"/>
    </source>
</evidence>
<dbReference type="PANTHER" id="PTHR34978:SF3">
    <property type="entry name" value="SLR0241 PROTEIN"/>
    <property type="match status" value="1"/>
</dbReference>
<name>A0ABU9DEV1_9BACL</name>
<dbReference type="PANTHER" id="PTHR34978">
    <property type="entry name" value="POSSIBLE SENSOR-TRANSDUCER PROTEIN BLAR"/>
    <property type="match status" value="1"/>
</dbReference>
<evidence type="ECO:0000259" key="2">
    <source>
        <dbReference type="Pfam" id="PF05569"/>
    </source>
</evidence>
<keyword evidence="1" id="KW-0472">Membrane</keyword>
<feature type="transmembrane region" description="Helical" evidence="1">
    <location>
        <begin position="323"/>
        <end position="342"/>
    </location>
</feature>